<gene>
    <name evidence="3" type="ORF">RIEGSTA812A_PEG_1131</name>
</gene>
<feature type="domain" description="Glycosyl transferase family 1" evidence="1">
    <location>
        <begin position="191"/>
        <end position="343"/>
    </location>
</feature>
<dbReference type="EMBL" id="LR026963">
    <property type="protein sequence ID" value="VBB69658.1"/>
    <property type="molecule type" value="Genomic_DNA"/>
</dbReference>
<feature type="domain" description="Glycosyltransferase subfamily 4-like N-terminal" evidence="2">
    <location>
        <begin position="19"/>
        <end position="173"/>
    </location>
</feature>
<dbReference type="PANTHER" id="PTHR45947:SF3">
    <property type="entry name" value="SULFOQUINOVOSYL TRANSFERASE SQD2"/>
    <property type="match status" value="1"/>
</dbReference>
<keyword evidence="3" id="KW-0808">Transferase</keyword>
<dbReference type="Pfam" id="PF00534">
    <property type="entry name" value="Glycos_transf_1"/>
    <property type="match status" value="1"/>
</dbReference>
<name>A0A484HBX6_9ZZZZ</name>
<sequence>MPHQTRPVVLQILPRLVTGGVERGTIDIALALQAAGGVPLVVSRGGPMVHELEQAGIEHLAMPVHSKNPLLMRANIDRLVHLMKERRVNIIHARSRAPAWSAWIAAHRTGASFLTTFHGTYTLGPLAMKKPYNAVMACGDLVIAISHFIAAHVQAVYGSAPERIRVVPRGVDCCQFDPISVHPSRLIALAKAWRLPENRPLIMLPGRLTRWKGHEILLEALAKLKRRDLCCLLVGFDQGRVHYRTQLETMIRHKGLDSMVRLVGDCADMPAAYMLADVVVSASTEPEAFGRVVVEAQAMGRPVVATDHGGSRETVVHGQTGWLIPPRNPDALAQALSALLALAPVERQALAVRQVAHTHAHFSKAIMCASTLSIYEDLLTGTTSSPESALVTREKV</sequence>
<dbReference type="InterPro" id="IPR001296">
    <property type="entry name" value="Glyco_trans_1"/>
</dbReference>
<dbReference type="AlphaFoldDB" id="A0A484HBX6"/>
<evidence type="ECO:0000313" key="3">
    <source>
        <dbReference type="EMBL" id="VBB69658.1"/>
    </source>
</evidence>
<proteinExistence type="predicted"/>
<evidence type="ECO:0000259" key="2">
    <source>
        <dbReference type="Pfam" id="PF13439"/>
    </source>
</evidence>
<dbReference type="InterPro" id="IPR028098">
    <property type="entry name" value="Glyco_trans_4-like_N"/>
</dbReference>
<dbReference type="CDD" id="cd03819">
    <property type="entry name" value="GT4_WavL-like"/>
    <property type="match status" value="1"/>
</dbReference>
<protein>
    <submittedName>
        <fullName evidence="3">Glycosyltransferase</fullName>
    </submittedName>
</protein>
<dbReference type="Gene3D" id="3.40.50.2000">
    <property type="entry name" value="Glycogen Phosphorylase B"/>
    <property type="match status" value="2"/>
</dbReference>
<dbReference type="GO" id="GO:0016758">
    <property type="term" value="F:hexosyltransferase activity"/>
    <property type="evidence" value="ECO:0007669"/>
    <property type="project" value="TreeGrafter"/>
</dbReference>
<dbReference type="InterPro" id="IPR050194">
    <property type="entry name" value="Glycosyltransferase_grp1"/>
</dbReference>
<dbReference type="Pfam" id="PF13439">
    <property type="entry name" value="Glyco_transf_4"/>
    <property type="match status" value="1"/>
</dbReference>
<dbReference type="SUPFAM" id="SSF53756">
    <property type="entry name" value="UDP-Glycosyltransferase/glycogen phosphorylase"/>
    <property type="match status" value="1"/>
</dbReference>
<dbReference type="PANTHER" id="PTHR45947">
    <property type="entry name" value="SULFOQUINOVOSYL TRANSFERASE SQD2"/>
    <property type="match status" value="1"/>
</dbReference>
<reference evidence="3" key="1">
    <citation type="submission" date="2018-10" db="EMBL/GenBank/DDBJ databases">
        <authorList>
            <person name="Gruber-Vodicka H."/>
            <person name="Jaeckle O."/>
        </authorList>
    </citation>
    <scope>NUCLEOTIDE SEQUENCE</scope>
</reference>
<accession>A0A484HBX6</accession>
<organism evidence="3">
    <name type="scientific">invertebrate metagenome</name>
    <dbReference type="NCBI Taxonomy" id="1711999"/>
    <lineage>
        <taxon>unclassified sequences</taxon>
        <taxon>metagenomes</taxon>
        <taxon>organismal metagenomes</taxon>
    </lineage>
</organism>
<evidence type="ECO:0000259" key="1">
    <source>
        <dbReference type="Pfam" id="PF00534"/>
    </source>
</evidence>